<keyword evidence="3" id="KW-1185">Reference proteome</keyword>
<sequence length="289" mass="33244">MEQENFKIFISWSKPVSKNVAKILATWLELFFKPSVKTFMSERDIPPGVESINRVTAELRKANAGIFCITSENLADASSWIPSEAGSVAHNPQSTDSTENLLIPFIFDAEEVDLNTESFRGILRSKERVFWNQEDKIKVMLKEINDRLSTADLANLNESLFDRRFSGYYPKLATNLRNMSKNNDSQILEGVLNRVDLTEWENQVLWQAFKKGNLWNDYFITLDKAYEIINYDGYCYGAVFQAMILLEVRGLIEMQSCGVPGFKLTFEAIKRMQKLDTYASSQYLKTNCR</sequence>
<dbReference type="PROSITE" id="PS50104">
    <property type="entry name" value="TIR"/>
    <property type="match status" value="1"/>
</dbReference>
<dbReference type="InterPro" id="IPR000157">
    <property type="entry name" value="TIR_dom"/>
</dbReference>
<name>A0A975F864_9GAMM</name>
<dbReference type="SUPFAM" id="SSF52200">
    <property type="entry name" value="Toll/Interleukin receptor TIR domain"/>
    <property type="match status" value="1"/>
</dbReference>
<dbReference type="Gene3D" id="3.40.50.10140">
    <property type="entry name" value="Toll/interleukin-1 receptor homology (TIR) domain"/>
    <property type="match status" value="1"/>
</dbReference>
<feature type="domain" description="TIR" evidence="1">
    <location>
        <begin position="4"/>
        <end position="152"/>
    </location>
</feature>
<dbReference type="InterPro" id="IPR035897">
    <property type="entry name" value="Toll_tir_struct_dom_sf"/>
</dbReference>
<dbReference type="RefSeq" id="WP_210218727.1">
    <property type="nucleotide sequence ID" value="NZ_CP072793.1"/>
</dbReference>
<evidence type="ECO:0000313" key="3">
    <source>
        <dbReference type="Proteomes" id="UP000672009"/>
    </source>
</evidence>
<dbReference type="KEGG" id="tun:J9260_16070"/>
<dbReference type="AlphaFoldDB" id="A0A975F864"/>
<dbReference type="GO" id="GO:0007165">
    <property type="term" value="P:signal transduction"/>
    <property type="evidence" value="ECO:0007669"/>
    <property type="project" value="InterPro"/>
</dbReference>
<evidence type="ECO:0000313" key="2">
    <source>
        <dbReference type="EMBL" id="QTR53200.1"/>
    </source>
</evidence>
<evidence type="ECO:0000259" key="1">
    <source>
        <dbReference type="PROSITE" id="PS50104"/>
    </source>
</evidence>
<proteinExistence type="predicted"/>
<organism evidence="2 3">
    <name type="scientific">Thiothrix unzii</name>
    <dbReference type="NCBI Taxonomy" id="111769"/>
    <lineage>
        <taxon>Bacteria</taxon>
        <taxon>Pseudomonadati</taxon>
        <taxon>Pseudomonadota</taxon>
        <taxon>Gammaproteobacteria</taxon>
        <taxon>Thiotrichales</taxon>
        <taxon>Thiotrichaceae</taxon>
        <taxon>Thiothrix</taxon>
    </lineage>
</organism>
<gene>
    <name evidence="2" type="ORF">J9260_16070</name>
</gene>
<dbReference type="EMBL" id="CP072793">
    <property type="protein sequence ID" value="QTR53200.1"/>
    <property type="molecule type" value="Genomic_DNA"/>
</dbReference>
<accession>A0A975F864</accession>
<protein>
    <submittedName>
        <fullName evidence="2">TIR domain-containing protein</fullName>
    </submittedName>
</protein>
<dbReference type="Proteomes" id="UP000672009">
    <property type="component" value="Chromosome"/>
</dbReference>
<reference evidence="2" key="1">
    <citation type="submission" date="2021-04" db="EMBL/GenBank/DDBJ databases">
        <title>Genomics, taxonomy and metabolism of representatives of sulfur bacteria of the genus Thiothrix: Thiothrix fructosivorans QT, Thiothrix unzii A1T and three new species, Thiothrix subterranea sp. nov., Thiothrix litoralis sp. nov. and 'Candidatus Thiothrix anitrata' sp. nov.</title>
        <authorList>
            <person name="Ravin N.V."/>
            <person name="Smolyakov D."/>
            <person name="Rudenko T.S."/>
            <person name="Mardanov A.V."/>
            <person name="Beletsky A.V."/>
            <person name="Markov N.D."/>
            <person name="Fomenkov A.I."/>
            <person name="Roberts R.J."/>
            <person name="Karnachuk O.V."/>
            <person name="Novikov A."/>
            <person name="Grabovich M.Y."/>
        </authorList>
    </citation>
    <scope>NUCLEOTIDE SEQUENCE</scope>
    <source>
        <strain evidence="2">A1</strain>
    </source>
</reference>